<dbReference type="KEGG" id="pchi:PC41400_08565"/>
<dbReference type="Pfam" id="PF14398">
    <property type="entry name" value="ATPgrasp_YheCD"/>
    <property type="match status" value="1"/>
</dbReference>
<dbReference type="InterPro" id="IPR026838">
    <property type="entry name" value="YheC/D"/>
</dbReference>
<evidence type="ECO:0000313" key="2">
    <source>
        <dbReference type="EMBL" id="QAV17711.1"/>
    </source>
</evidence>
<reference evidence="2 3" key="1">
    <citation type="submission" date="2018-01" db="EMBL/GenBank/DDBJ databases">
        <title>The whole genome sequencing and assembly of Paenibacillus chitinolyticus KCCM 41400 strain.</title>
        <authorList>
            <person name="Kim J.-Y."/>
            <person name="Park M.-K."/>
            <person name="Lee Y.-J."/>
            <person name="Yi H."/>
            <person name="Bahn Y.-S."/>
            <person name="Kim J.F."/>
            <person name="Lee D.-W."/>
        </authorList>
    </citation>
    <scope>NUCLEOTIDE SEQUENCE [LARGE SCALE GENOMIC DNA]</scope>
    <source>
        <strain evidence="2 3">KCCM 41400</strain>
    </source>
</reference>
<dbReference type="EMBL" id="CP026520">
    <property type="protein sequence ID" value="QAV17711.1"/>
    <property type="molecule type" value="Genomic_DNA"/>
</dbReference>
<keyword evidence="4" id="KW-1185">Reference proteome</keyword>
<dbReference type="Proteomes" id="UP001527202">
    <property type="component" value="Unassembled WGS sequence"/>
</dbReference>
<organism evidence="2 3">
    <name type="scientific">Paenibacillus chitinolyticus</name>
    <dbReference type="NCBI Taxonomy" id="79263"/>
    <lineage>
        <taxon>Bacteria</taxon>
        <taxon>Bacillati</taxon>
        <taxon>Bacillota</taxon>
        <taxon>Bacilli</taxon>
        <taxon>Bacillales</taxon>
        <taxon>Paenibacillaceae</taxon>
        <taxon>Paenibacillus</taxon>
    </lineage>
</organism>
<evidence type="ECO:0000313" key="4">
    <source>
        <dbReference type="Proteomes" id="UP001527202"/>
    </source>
</evidence>
<evidence type="ECO:0000313" key="1">
    <source>
        <dbReference type="EMBL" id="MCY9599039.1"/>
    </source>
</evidence>
<protein>
    <submittedName>
        <fullName evidence="1">YheC/YheD family protein</fullName>
    </submittedName>
</protein>
<dbReference type="SUPFAM" id="SSF56059">
    <property type="entry name" value="Glutathione synthetase ATP-binding domain-like"/>
    <property type="match status" value="1"/>
</dbReference>
<evidence type="ECO:0000313" key="3">
    <source>
        <dbReference type="Proteomes" id="UP000288943"/>
    </source>
</evidence>
<name>A0A410WTR6_9BACL</name>
<accession>A0A410WTR6</accession>
<dbReference type="EMBL" id="JAMDMJ010000039">
    <property type="protein sequence ID" value="MCY9599039.1"/>
    <property type="molecule type" value="Genomic_DNA"/>
</dbReference>
<dbReference type="AlphaFoldDB" id="A0A410WTR6"/>
<dbReference type="GeneID" id="95374862"/>
<proteinExistence type="predicted"/>
<dbReference type="OrthoDB" id="7869153at2"/>
<gene>
    <name evidence="1" type="ORF">M5X16_25100</name>
    <name evidence="2" type="ORF">PC41400_08565</name>
</gene>
<sequence length="381" mass="41976">MDHTVNRCLGVLASPGKTAPAGGSESFFRRLSQNGAAEGIEVIVFSPDGISFEYETVDGFLYSPSDSAWREGTFPLPAVLYDRCFCSNSAEQRLYRRQLNRLHRLPGIRFLGGGLRGKWDVQRLLAADPALAPHLPLTRRLTDPHQLEPWLELHGAAFLKPEAGMHGKGTLHIYCSPGTDFSWSVRGRDRANRPVRQDFGTTLEMRRWVRDFIGKRRYLLQQYLPLTTPDGTAYDIRSLMQKDGRGLWKLTGMVVRSGRPGSVTSNLHGGGIPCEAEAFLREHFPGGASGRLMKTLSVLSHRIALILESSHGRLAELGIDFGVCRDGRIHILEVNSKPGRAAFQSIDGGKTARSAASNPVRYAAYLLRTQREPAGATSLGG</sequence>
<dbReference type="Proteomes" id="UP000288943">
    <property type="component" value="Chromosome"/>
</dbReference>
<reference evidence="1 4" key="2">
    <citation type="submission" date="2022-05" db="EMBL/GenBank/DDBJ databases">
        <title>Genome Sequencing of Bee-Associated Microbes.</title>
        <authorList>
            <person name="Dunlap C."/>
        </authorList>
    </citation>
    <scope>NUCLEOTIDE SEQUENCE [LARGE SCALE GENOMIC DNA]</scope>
    <source>
        <strain evidence="1 4">NRRL B-23120</strain>
    </source>
</reference>
<dbReference type="RefSeq" id="WP_042228968.1">
    <property type="nucleotide sequence ID" value="NZ_CP026520.1"/>
</dbReference>